<proteinExistence type="predicted"/>
<dbReference type="EMBL" id="NQVE01000188">
    <property type="protein sequence ID" value="RAL41322.1"/>
    <property type="molecule type" value="Genomic_DNA"/>
</dbReference>
<accession>A0A328D628</accession>
<evidence type="ECO:0000313" key="1">
    <source>
        <dbReference type="EMBL" id="RAL41322.1"/>
    </source>
</evidence>
<sequence>MVEEGIGVTFKKWLNLDVSRGSIKGASPAFRHKPPYEVVRALTLTPAMESDENGVWPSKTSSYRLGSIVVRFCDFIHLITVDFQGSSCHKHPFSKMENQVFNKVPILSNLKHLCLTSCSRDSRDPFGAVSCPSVELFTLSRHRHCCIDSTYMSWSVASVQILKDIGVTVDWEFAVADGIG</sequence>
<comment type="caution">
    <text evidence="1">The sequence shown here is derived from an EMBL/GenBank/DDBJ whole genome shotgun (WGS) entry which is preliminary data.</text>
</comment>
<evidence type="ECO:0000313" key="2">
    <source>
        <dbReference type="Proteomes" id="UP000249390"/>
    </source>
</evidence>
<organism evidence="1 2">
    <name type="scientific">Cuscuta australis</name>
    <dbReference type="NCBI Taxonomy" id="267555"/>
    <lineage>
        <taxon>Eukaryota</taxon>
        <taxon>Viridiplantae</taxon>
        <taxon>Streptophyta</taxon>
        <taxon>Embryophyta</taxon>
        <taxon>Tracheophyta</taxon>
        <taxon>Spermatophyta</taxon>
        <taxon>Magnoliopsida</taxon>
        <taxon>eudicotyledons</taxon>
        <taxon>Gunneridae</taxon>
        <taxon>Pentapetalae</taxon>
        <taxon>asterids</taxon>
        <taxon>lamiids</taxon>
        <taxon>Solanales</taxon>
        <taxon>Convolvulaceae</taxon>
        <taxon>Cuscuteae</taxon>
        <taxon>Cuscuta</taxon>
        <taxon>Cuscuta subgen. Grammica</taxon>
        <taxon>Cuscuta sect. Cleistogrammica</taxon>
    </lineage>
</organism>
<name>A0A328D628_9ASTE</name>
<reference evidence="1 2" key="1">
    <citation type="submission" date="2018-06" db="EMBL/GenBank/DDBJ databases">
        <title>The Genome of Cuscuta australis (Dodder) Provides Insight into the Evolution of Plant Parasitism.</title>
        <authorList>
            <person name="Liu H."/>
        </authorList>
    </citation>
    <scope>NUCLEOTIDE SEQUENCE [LARGE SCALE GENOMIC DNA]</scope>
    <source>
        <strain evidence="2">cv. Yunnan</strain>
        <tissue evidence="1">Vines</tissue>
    </source>
</reference>
<dbReference type="Proteomes" id="UP000249390">
    <property type="component" value="Unassembled WGS sequence"/>
</dbReference>
<protein>
    <submittedName>
        <fullName evidence="1">Uncharacterized protein</fullName>
    </submittedName>
</protein>
<gene>
    <name evidence="1" type="ORF">DM860_010116</name>
</gene>
<dbReference type="AlphaFoldDB" id="A0A328D628"/>
<keyword evidence="2" id="KW-1185">Reference proteome</keyword>